<sequence>MPERDANAFYESSEVKKMTNEELISRMRKENKQKRIELARCICGDETVIHSAFHHRKEELLSMQRFTPERDLHTMEREMYQAKRARDQQLNEMKKEVDKRKEVHDRSDKRLHEYLEAKIPPDNIRIRIDTADDSDEDDFHFDHDQENDGFTSREDIKRQGQDILNSKLKPKKKKARKRNN</sequence>
<dbReference type="EMBL" id="CP111028">
    <property type="protein sequence ID" value="WAR30579.1"/>
    <property type="molecule type" value="Genomic_DNA"/>
</dbReference>
<dbReference type="PANTHER" id="PTHR46518">
    <property type="entry name" value="COILED-COIL DOMAIN-CONTAINING PROTEIN 151"/>
    <property type="match status" value="1"/>
</dbReference>
<accession>A0ABY7GB43</accession>
<feature type="compositionally biased region" description="Basic and acidic residues" evidence="1">
    <location>
        <begin position="140"/>
        <end position="160"/>
    </location>
</feature>
<gene>
    <name evidence="2" type="ORF">MAR_033121</name>
</gene>
<feature type="compositionally biased region" description="Basic residues" evidence="1">
    <location>
        <begin position="168"/>
        <end position="180"/>
    </location>
</feature>
<name>A0ABY7GB43_MYAAR</name>
<evidence type="ECO:0000313" key="2">
    <source>
        <dbReference type="EMBL" id="WAR30579.1"/>
    </source>
</evidence>
<evidence type="ECO:0000313" key="3">
    <source>
        <dbReference type="Proteomes" id="UP001164746"/>
    </source>
</evidence>
<keyword evidence="3" id="KW-1185">Reference proteome</keyword>
<organism evidence="2 3">
    <name type="scientific">Mya arenaria</name>
    <name type="common">Soft-shell clam</name>
    <dbReference type="NCBI Taxonomy" id="6604"/>
    <lineage>
        <taxon>Eukaryota</taxon>
        <taxon>Metazoa</taxon>
        <taxon>Spiralia</taxon>
        <taxon>Lophotrochozoa</taxon>
        <taxon>Mollusca</taxon>
        <taxon>Bivalvia</taxon>
        <taxon>Autobranchia</taxon>
        <taxon>Heteroconchia</taxon>
        <taxon>Euheterodonta</taxon>
        <taxon>Imparidentia</taxon>
        <taxon>Neoheterodontei</taxon>
        <taxon>Myida</taxon>
        <taxon>Myoidea</taxon>
        <taxon>Myidae</taxon>
        <taxon>Mya</taxon>
    </lineage>
</organism>
<proteinExistence type="predicted"/>
<protein>
    <submittedName>
        <fullName evidence="2">Uncharacterized protein</fullName>
    </submittedName>
</protein>
<reference evidence="2" key="1">
    <citation type="submission" date="2022-11" db="EMBL/GenBank/DDBJ databases">
        <title>Centuries of genome instability and evolution in soft-shell clam transmissible cancer (bioRxiv).</title>
        <authorList>
            <person name="Hart S.F.M."/>
            <person name="Yonemitsu M.A."/>
            <person name="Giersch R.M."/>
            <person name="Beal B.F."/>
            <person name="Arriagada G."/>
            <person name="Davis B.W."/>
            <person name="Ostrander E.A."/>
            <person name="Goff S.P."/>
            <person name="Metzger M.J."/>
        </authorList>
    </citation>
    <scope>NUCLEOTIDE SEQUENCE</scope>
    <source>
        <strain evidence="2">MELC-2E11</strain>
        <tissue evidence="2">Siphon/mantle</tissue>
    </source>
</reference>
<dbReference type="Proteomes" id="UP001164746">
    <property type="component" value="Chromosome 17"/>
</dbReference>
<evidence type="ECO:0000256" key="1">
    <source>
        <dbReference type="SAM" id="MobiDB-lite"/>
    </source>
</evidence>
<feature type="region of interest" description="Disordered" evidence="1">
    <location>
        <begin position="129"/>
        <end position="180"/>
    </location>
</feature>
<dbReference type="PANTHER" id="PTHR46518:SF1">
    <property type="entry name" value="OUTER DYNEIN ARM-DOCKING COMPLEX SUBUNIT 3"/>
    <property type="match status" value="1"/>
</dbReference>
<dbReference type="InterPro" id="IPR033192">
    <property type="entry name" value="ODAD3"/>
</dbReference>